<protein>
    <submittedName>
        <fullName evidence="1">Uncharacterized protein</fullName>
    </submittedName>
</protein>
<name>V2V9M2_9GAMM</name>
<gene>
    <name evidence="1" type="ORF">F990_00097</name>
</gene>
<sequence length="223" mass="25367">MSSNKAKSNSELENPLKDRIKVLMTPDELEKPYSFATRVGLSKGTFTGIWVEGRKSFHQTTVEKICKATGANPGWLVTGIGEPFTDVVPVVQQEQTTLVEPQIIEEEGLKITTAIDKAMLQTALETTEKKLREQHLTMQPKPKAEFILMLYEILIDQEKQPYNKQLLNDVIYEVEECLERLHKMMLVDKKTLLIIAIYTLYSVNSQDKDGIRQTVTDIIRKAA</sequence>
<dbReference type="EMBL" id="AYEV01000001">
    <property type="protein sequence ID" value="ESK57561.1"/>
    <property type="molecule type" value="Genomic_DNA"/>
</dbReference>
<evidence type="ECO:0000313" key="1">
    <source>
        <dbReference type="EMBL" id="ESK57561.1"/>
    </source>
</evidence>
<comment type="caution">
    <text evidence="1">The sequence shown here is derived from an EMBL/GenBank/DDBJ whole genome shotgun (WGS) entry which is preliminary data.</text>
</comment>
<evidence type="ECO:0000313" key="2">
    <source>
        <dbReference type="Proteomes" id="UP000017404"/>
    </source>
</evidence>
<dbReference type="STRING" id="202955.GCA_000759995_03418"/>
<proteinExistence type="predicted"/>
<organism evidence="1 2">
    <name type="scientific">Acinetobacter tjernbergiae DSM 14971 = CIP 107465</name>
    <dbReference type="NCBI Taxonomy" id="1120928"/>
    <lineage>
        <taxon>Bacteria</taxon>
        <taxon>Pseudomonadati</taxon>
        <taxon>Pseudomonadota</taxon>
        <taxon>Gammaproteobacteria</taxon>
        <taxon>Moraxellales</taxon>
        <taxon>Moraxellaceae</taxon>
        <taxon>Acinetobacter</taxon>
    </lineage>
</organism>
<accession>V2V9M2</accession>
<dbReference type="RefSeq" id="WP_018676952.1">
    <property type="nucleotide sequence ID" value="NZ_AYEV01000001.1"/>
</dbReference>
<dbReference type="Proteomes" id="UP000017404">
    <property type="component" value="Unassembled WGS sequence"/>
</dbReference>
<keyword evidence="2" id="KW-1185">Reference proteome</keyword>
<dbReference type="PATRIC" id="fig|1120928.5.peg.99"/>
<dbReference type="OrthoDB" id="6690839at2"/>
<reference evidence="1 2" key="1">
    <citation type="submission" date="2013-10" db="EMBL/GenBank/DDBJ databases">
        <title>The Genome Sequence of Acinetobacter tjernbergiae CIP107465.</title>
        <authorList>
            <consortium name="The Broad Institute Genomics Platform"/>
            <consortium name="The Broad Institute Genome Sequencing Center for Infectious Disease"/>
            <person name="Cerqueira G."/>
            <person name="Feldgarden M."/>
            <person name="Courvalin P."/>
            <person name="Grillot-Courvalin C."/>
            <person name="Clermont D."/>
            <person name="Rocha E."/>
            <person name="Yoon E.-J."/>
            <person name="Nemec A."/>
            <person name="Young S.K."/>
            <person name="Zeng Q."/>
            <person name="Gargeya S."/>
            <person name="Fitzgerald M."/>
            <person name="Abouelleil A."/>
            <person name="Alvarado L."/>
            <person name="Berlin A.M."/>
            <person name="Chapman S.B."/>
            <person name="Gainer-Dewar J."/>
            <person name="Goldberg J."/>
            <person name="Gnerre S."/>
            <person name="Griggs A."/>
            <person name="Gujja S."/>
            <person name="Hansen M."/>
            <person name="Howarth C."/>
            <person name="Imamovic A."/>
            <person name="Ireland A."/>
            <person name="Larimer J."/>
            <person name="McCowan C."/>
            <person name="Murphy C."/>
            <person name="Pearson M."/>
            <person name="Poon T.W."/>
            <person name="Priest M."/>
            <person name="Roberts A."/>
            <person name="Saif S."/>
            <person name="Shea T."/>
            <person name="Sykes S."/>
            <person name="Wortman J."/>
            <person name="Nusbaum C."/>
            <person name="Birren B."/>
        </authorList>
    </citation>
    <scope>NUCLEOTIDE SEQUENCE [LARGE SCALE GENOMIC DNA]</scope>
    <source>
        <strain evidence="1 2">CIP 107465</strain>
    </source>
</reference>
<dbReference type="AlphaFoldDB" id="V2V9M2"/>